<evidence type="ECO:0000313" key="2">
    <source>
        <dbReference type="EMBL" id="RDI97522.1"/>
    </source>
</evidence>
<organism evidence="2 3">
    <name type="scientific">Dyella solisilvae</name>
    <dbReference type="NCBI Taxonomy" id="1920168"/>
    <lineage>
        <taxon>Bacteria</taxon>
        <taxon>Pseudomonadati</taxon>
        <taxon>Pseudomonadota</taxon>
        <taxon>Gammaproteobacteria</taxon>
        <taxon>Lysobacterales</taxon>
        <taxon>Rhodanobacteraceae</taxon>
        <taxon>Dyella</taxon>
    </lineage>
</organism>
<protein>
    <submittedName>
        <fullName evidence="2">Purine and other phosphorylase-like protein, family 1</fullName>
    </submittedName>
</protein>
<name>A0A370K4F2_9GAMM</name>
<keyword evidence="3" id="KW-1185">Reference proteome</keyword>
<reference evidence="2 3" key="1">
    <citation type="submission" date="2018-07" db="EMBL/GenBank/DDBJ databases">
        <title>Dyella solisilvae sp. nov., isolated from the pine and broad-leaved mixed forest soil.</title>
        <authorList>
            <person name="Gao Z."/>
            <person name="Qiu L."/>
        </authorList>
    </citation>
    <scope>NUCLEOTIDE SEQUENCE [LARGE SCALE GENOMIC DNA]</scope>
    <source>
        <strain evidence="2 3">DHG54</strain>
    </source>
</reference>
<dbReference type="Proteomes" id="UP000254711">
    <property type="component" value="Unassembled WGS sequence"/>
</dbReference>
<dbReference type="Gene3D" id="3.40.50.1580">
    <property type="entry name" value="Nucleoside phosphorylase domain"/>
    <property type="match status" value="1"/>
</dbReference>
<sequence>MEVVAHGDRAMVWLAGMGQDAAREAAQALVEAGATALAVFGVAGALAPGMHSGTLFCPERIVDQHGVDYVATPDWRASLHDQLEAAGLASRMEGILLSLPTPLYEPEAKTSMRDRHQAMAVDMESAGVASVADQHGLPFVVLRAIVDERDDTVPAALEAGIDAWGRLRPLPMLATLARHPGLLGSLPGLATRMRRATRSLRAAAIATGNGLGHEPP</sequence>
<dbReference type="GO" id="GO:0008782">
    <property type="term" value="F:adenosylhomocysteine nucleosidase activity"/>
    <property type="evidence" value="ECO:0007669"/>
    <property type="project" value="TreeGrafter"/>
</dbReference>
<dbReference type="InterPro" id="IPR035994">
    <property type="entry name" value="Nucleoside_phosphorylase_sf"/>
</dbReference>
<comment type="caution">
    <text evidence="2">The sequence shown here is derived from an EMBL/GenBank/DDBJ whole genome shotgun (WGS) entry which is preliminary data.</text>
</comment>
<dbReference type="GO" id="GO:0009116">
    <property type="term" value="P:nucleoside metabolic process"/>
    <property type="evidence" value="ECO:0007669"/>
    <property type="project" value="InterPro"/>
</dbReference>
<gene>
    <name evidence="2" type="ORF">DVT68_16405</name>
</gene>
<dbReference type="GO" id="GO:0008930">
    <property type="term" value="F:methylthioadenosine nucleosidase activity"/>
    <property type="evidence" value="ECO:0007669"/>
    <property type="project" value="TreeGrafter"/>
</dbReference>
<dbReference type="EMBL" id="QQSY01000005">
    <property type="protein sequence ID" value="RDI97522.1"/>
    <property type="molecule type" value="Genomic_DNA"/>
</dbReference>
<proteinExistence type="predicted"/>
<evidence type="ECO:0000259" key="1">
    <source>
        <dbReference type="Pfam" id="PF01048"/>
    </source>
</evidence>
<dbReference type="PANTHER" id="PTHR46832">
    <property type="entry name" value="5'-METHYLTHIOADENOSINE/S-ADENOSYLHOMOCYSTEINE NUCLEOSIDASE"/>
    <property type="match status" value="1"/>
</dbReference>
<accession>A0A370K4F2</accession>
<dbReference type="InterPro" id="IPR000845">
    <property type="entry name" value="Nucleoside_phosphorylase_d"/>
</dbReference>
<dbReference type="GO" id="GO:0019284">
    <property type="term" value="P:L-methionine salvage from S-adenosylmethionine"/>
    <property type="evidence" value="ECO:0007669"/>
    <property type="project" value="TreeGrafter"/>
</dbReference>
<dbReference type="OrthoDB" id="2374434at2"/>
<dbReference type="GO" id="GO:0005829">
    <property type="term" value="C:cytosol"/>
    <property type="evidence" value="ECO:0007669"/>
    <property type="project" value="TreeGrafter"/>
</dbReference>
<dbReference type="SUPFAM" id="SSF53167">
    <property type="entry name" value="Purine and uridine phosphorylases"/>
    <property type="match status" value="1"/>
</dbReference>
<dbReference type="PANTHER" id="PTHR46832:SF1">
    <property type="entry name" value="5'-METHYLTHIOADENOSINE_S-ADENOSYLHOMOCYSTEINE NUCLEOSIDASE"/>
    <property type="match status" value="1"/>
</dbReference>
<dbReference type="AlphaFoldDB" id="A0A370K4F2"/>
<dbReference type="Pfam" id="PF01048">
    <property type="entry name" value="PNP_UDP_1"/>
    <property type="match status" value="1"/>
</dbReference>
<evidence type="ECO:0000313" key="3">
    <source>
        <dbReference type="Proteomes" id="UP000254711"/>
    </source>
</evidence>
<feature type="domain" description="Nucleoside phosphorylase" evidence="1">
    <location>
        <begin position="6"/>
        <end position="153"/>
    </location>
</feature>